<dbReference type="SUPFAM" id="SSF47473">
    <property type="entry name" value="EF-hand"/>
    <property type="match status" value="1"/>
</dbReference>
<keyword evidence="13" id="KW-0449">Lipoprotein</keyword>
<comment type="caution">
    <text evidence="21">The sequence shown here is derived from an EMBL/GenBank/DDBJ whole genome shotgun (WGS) entry which is preliminary data.</text>
</comment>
<dbReference type="Gene3D" id="3.30.200.20">
    <property type="entry name" value="Phosphorylase Kinase, domain 1"/>
    <property type="match status" value="1"/>
</dbReference>
<dbReference type="Pfam" id="PF13499">
    <property type="entry name" value="EF-hand_7"/>
    <property type="match status" value="2"/>
</dbReference>
<evidence type="ECO:0000313" key="21">
    <source>
        <dbReference type="EMBL" id="OAY55126.1"/>
    </source>
</evidence>
<dbReference type="GO" id="GO:0035556">
    <property type="term" value="P:intracellular signal transduction"/>
    <property type="evidence" value="ECO:0000318"/>
    <property type="project" value="GO_Central"/>
</dbReference>
<comment type="catalytic activity">
    <reaction evidence="15">
        <text>L-threonyl-[protein] + ATP = O-phospho-L-threonyl-[protein] + ADP + H(+)</text>
        <dbReference type="Rhea" id="RHEA:46608"/>
        <dbReference type="Rhea" id="RHEA-COMP:11060"/>
        <dbReference type="Rhea" id="RHEA-COMP:11605"/>
        <dbReference type="ChEBI" id="CHEBI:15378"/>
        <dbReference type="ChEBI" id="CHEBI:30013"/>
        <dbReference type="ChEBI" id="CHEBI:30616"/>
        <dbReference type="ChEBI" id="CHEBI:61977"/>
        <dbReference type="ChEBI" id="CHEBI:456216"/>
        <dbReference type="EC" id="2.7.11.1"/>
    </reaction>
</comment>
<evidence type="ECO:0000256" key="6">
    <source>
        <dbReference type="ARBA" id="ARBA00022707"/>
    </source>
</evidence>
<evidence type="ECO:0000256" key="1">
    <source>
        <dbReference type="ARBA" id="ARBA00005354"/>
    </source>
</evidence>
<dbReference type="Pfam" id="PF00069">
    <property type="entry name" value="Pkinase"/>
    <property type="match status" value="1"/>
</dbReference>
<evidence type="ECO:0000256" key="5">
    <source>
        <dbReference type="ARBA" id="ARBA00022679"/>
    </source>
</evidence>
<feature type="domain" description="EF-hand" evidence="20">
    <location>
        <begin position="495"/>
        <end position="529"/>
    </location>
</feature>
<comment type="catalytic activity">
    <reaction evidence="16">
        <text>L-seryl-[protein] + ATP = O-phospho-L-seryl-[protein] + ADP + H(+)</text>
        <dbReference type="Rhea" id="RHEA:17989"/>
        <dbReference type="Rhea" id="RHEA-COMP:9863"/>
        <dbReference type="Rhea" id="RHEA-COMP:11604"/>
        <dbReference type="ChEBI" id="CHEBI:15378"/>
        <dbReference type="ChEBI" id="CHEBI:29999"/>
        <dbReference type="ChEBI" id="CHEBI:30616"/>
        <dbReference type="ChEBI" id="CHEBI:83421"/>
        <dbReference type="ChEBI" id="CHEBI:456216"/>
        <dbReference type="EC" id="2.7.11.1"/>
    </reaction>
</comment>
<keyword evidence="3" id="KW-0723">Serine/threonine-protein kinase</keyword>
<feature type="region of interest" description="Disordered" evidence="18">
    <location>
        <begin position="1"/>
        <end position="74"/>
    </location>
</feature>
<keyword evidence="4" id="KW-0597">Phosphoprotein</keyword>
<evidence type="ECO:0000256" key="3">
    <source>
        <dbReference type="ARBA" id="ARBA00022527"/>
    </source>
</evidence>
<organism evidence="21 22">
    <name type="scientific">Manihot esculenta</name>
    <name type="common">Cassava</name>
    <name type="synonym">Jatropha manihot</name>
    <dbReference type="NCBI Taxonomy" id="3983"/>
    <lineage>
        <taxon>Eukaryota</taxon>
        <taxon>Viridiplantae</taxon>
        <taxon>Streptophyta</taxon>
        <taxon>Embryophyta</taxon>
        <taxon>Tracheophyta</taxon>
        <taxon>Spermatophyta</taxon>
        <taxon>Magnoliopsida</taxon>
        <taxon>eudicotyledons</taxon>
        <taxon>Gunneridae</taxon>
        <taxon>Pentapetalae</taxon>
        <taxon>rosids</taxon>
        <taxon>fabids</taxon>
        <taxon>Malpighiales</taxon>
        <taxon>Euphorbiaceae</taxon>
        <taxon>Crotonoideae</taxon>
        <taxon>Manihoteae</taxon>
        <taxon>Manihot</taxon>
    </lineage>
</organism>
<evidence type="ECO:0000256" key="2">
    <source>
        <dbReference type="ARBA" id="ARBA00012513"/>
    </source>
</evidence>
<dbReference type="GO" id="GO:0005524">
    <property type="term" value="F:ATP binding"/>
    <property type="evidence" value="ECO:0007669"/>
    <property type="project" value="UniProtKB-UniRule"/>
</dbReference>
<feature type="compositionally biased region" description="Basic and acidic residues" evidence="18">
    <location>
        <begin position="1"/>
        <end position="11"/>
    </location>
</feature>
<dbReference type="FunFam" id="1.10.238.10:FF:000015">
    <property type="entry name" value="Calcium-dependent protein kinase 1"/>
    <property type="match status" value="1"/>
</dbReference>
<keyword evidence="11" id="KW-0106">Calcium</keyword>
<dbReference type="GO" id="GO:0005509">
    <property type="term" value="F:calcium ion binding"/>
    <property type="evidence" value="ECO:0007669"/>
    <property type="project" value="InterPro"/>
</dbReference>
<dbReference type="Gene3D" id="1.10.510.10">
    <property type="entry name" value="Transferase(Phosphotransferase) domain 1"/>
    <property type="match status" value="1"/>
</dbReference>
<dbReference type="GO" id="GO:0009931">
    <property type="term" value="F:calcium-dependent protein serine/threonine kinase activity"/>
    <property type="evidence" value="ECO:0000318"/>
    <property type="project" value="GO_Central"/>
</dbReference>
<dbReference type="GO" id="GO:0005737">
    <property type="term" value="C:cytoplasm"/>
    <property type="evidence" value="ECO:0000318"/>
    <property type="project" value="GO_Central"/>
</dbReference>
<evidence type="ECO:0000256" key="12">
    <source>
        <dbReference type="ARBA" id="ARBA00022840"/>
    </source>
</evidence>
<dbReference type="SMART" id="SM00054">
    <property type="entry name" value="EFh"/>
    <property type="match status" value="4"/>
</dbReference>
<dbReference type="PROSITE" id="PS00108">
    <property type="entry name" value="PROTEIN_KINASE_ST"/>
    <property type="match status" value="1"/>
</dbReference>
<reference evidence="22" key="1">
    <citation type="journal article" date="2016" name="Nat. Biotechnol.">
        <title>Sequencing wild and cultivated cassava and related species reveals extensive interspecific hybridization and genetic diversity.</title>
        <authorList>
            <person name="Bredeson J.V."/>
            <person name="Lyons J.B."/>
            <person name="Prochnik S.E."/>
            <person name="Wu G.A."/>
            <person name="Ha C.M."/>
            <person name="Edsinger-Gonzales E."/>
            <person name="Grimwood J."/>
            <person name="Schmutz J."/>
            <person name="Rabbi I.Y."/>
            <person name="Egesi C."/>
            <person name="Nauluvula P."/>
            <person name="Lebot V."/>
            <person name="Ndunguru J."/>
            <person name="Mkamilo G."/>
            <person name="Bart R.S."/>
            <person name="Setter T.L."/>
            <person name="Gleadow R.M."/>
            <person name="Kulakow P."/>
            <person name="Ferguson M.E."/>
            <person name="Rounsley S."/>
            <person name="Rokhsar D.S."/>
        </authorList>
    </citation>
    <scope>NUCLEOTIDE SEQUENCE [LARGE SCALE GENOMIC DNA]</scope>
    <source>
        <strain evidence="22">cv. AM560-2</strain>
    </source>
</reference>
<dbReference type="Gramene" id="Manes.03G129500.1.v8.1">
    <property type="protein sequence ID" value="Manes.03G129500.1.v8.1.CDS"/>
    <property type="gene ID" value="Manes.03G129500.v8.1"/>
</dbReference>
<evidence type="ECO:0000256" key="17">
    <source>
        <dbReference type="PROSITE-ProRule" id="PRU10141"/>
    </source>
</evidence>
<keyword evidence="7" id="KW-0479">Metal-binding</keyword>
<evidence type="ECO:0000259" key="20">
    <source>
        <dbReference type="PROSITE" id="PS50222"/>
    </source>
</evidence>
<evidence type="ECO:0000256" key="15">
    <source>
        <dbReference type="ARBA" id="ARBA00047899"/>
    </source>
</evidence>
<dbReference type="GO" id="GO:0004683">
    <property type="term" value="F:calcium/calmodulin-dependent protein kinase activity"/>
    <property type="evidence" value="ECO:0000318"/>
    <property type="project" value="GO_Central"/>
</dbReference>
<dbReference type="InterPro" id="IPR008271">
    <property type="entry name" value="Ser/Thr_kinase_AS"/>
</dbReference>
<evidence type="ECO:0000256" key="7">
    <source>
        <dbReference type="ARBA" id="ARBA00022723"/>
    </source>
</evidence>
<keyword evidence="9 17" id="KW-0547">Nucleotide-binding</keyword>
<dbReference type="GO" id="GO:0005516">
    <property type="term" value="F:calmodulin binding"/>
    <property type="evidence" value="ECO:0000318"/>
    <property type="project" value="GO_Central"/>
</dbReference>
<evidence type="ECO:0000259" key="19">
    <source>
        <dbReference type="PROSITE" id="PS50011"/>
    </source>
</evidence>
<name>A0A2C9W723_MANES</name>
<dbReference type="InterPro" id="IPR011009">
    <property type="entry name" value="Kinase-like_dom_sf"/>
</dbReference>
<dbReference type="PROSITE" id="PS50011">
    <property type="entry name" value="PROTEIN_KINASE_DOM"/>
    <property type="match status" value="1"/>
</dbReference>
<dbReference type="OrthoDB" id="40902at2759"/>
<dbReference type="STRING" id="3983.A0A2C9W723"/>
<dbReference type="InterPro" id="IPR000719">
    <property type="entry name" value="Prot_kinase_dom"/>
</dbReference>
<keyword evidence="12 17" id="KW-0067">ATP-binding</keyword>
<evidence type="ECO:0000256" key="8">
    <source>
        <dbReference type="ARBA" id="ARBA00022737"/>
    </source>
</evidence>
<evidence type="ECO:0000256" key="9">
    <source>
        <dbReference type="ARBA" id="ARBA00022741"/>
    </source>
</evidence>
<evidence type="ECO:0000256" key="11">
    <source>
        <dbReference type="ARBA" id="ARBA00022837"/>
    </source>
</evidence>
<dbReference type="InterPro" id="IPR050205">
    <property type="entry name" value="CDPK_Ser/Thr_kinases"/>
</dbReference>
<evidence type="ECO:0000256" key="16">
    <source>
        <dbReference type="ARBA" id="ARBA00048679"/>
    </source>
</evidence>
<gene>
    <name evidence="21" type="ORF">MANES_03G129500v8</name>
</gene>
<evidence type="ECO:0000256" key="10">
    <source>
        <dbReference type="ARBA" id="ARBA00022777"/>
    </source>
</evidence>
<evidence type="ECO:0000256" key="4">
    <source>
        <dbReference type="ARBA" id="ARBA00022553"/>
    </source>
</evidence>
<dbReference type="SMART" id="SM00220">
    <property type="entry name" value="S_TKc"/>
    <property type="match status" value="1"/>
</dbReference>
<evidence type="ECO:0000313" key="22">
    <source>
        <dbReference type="Proteomes" id="UP000091857"/>
    </source>
</evidence>
<feature type="domain" description="EF-hand" evidence="20">
    <location>
        <begin position="387"/>
        <end position="422"/>
    </location>
</feature>
<evidence type="ECO:0000256" key="14">
    <source>
        <dbReference type="ARBA" id="ARBA00024334"/>
    </source>
</evidence>
<dbReference type="OMA" id="VTHIPEK"/>
<dbReference type="AlphaFoldDB" id="A0A2C9W723"/>
<proteinExistence type="inferred from homology"/>
<dbReference type="FunFam" id="3.30.200.20:FF:000004">
    <property type="entry name" value="Calcium-dependent protein kinase 1"/>
    <property type="match status" value="1"/>
</dbReference>
<feature type="domain" description="EF-hand" evidence="20">
    <location>
        <begin position="423"/>
        <end position="458"/>
    </location>
</feature>
<accession>A0A2C9W723</accession>
<comment type="similarity">
    <text evidence="14">Belongs to the protein kinase superfamily. Ser/Thr protein kinase family. CDPK subfamily.</text>
</comment>
<evidence type="ECO:0000256" key="18">
    <source>
        <dbReference type="SAM" id="MobiDB-lite"/>
    </source>
</evidence>
<dbReference type="FunFam" id="1.10.510.10:FF:000056">
    <property type="entry name" value="calcium-dependent protein kinase 1"/>
    <property type="match status" value="1"/>
</dbReference>
<dbReference type="EMBL" id="CM004389">
    <property type="protein sequence ID" value="OAY55126.1"/>
    <property type="molecule type" value="Genomic_DNA"/>
</dbReference>
<sequence>MGLCLSKDKRTQPRFINDAAGIHNNKRSQEPIIYQSKSPPQPAYQLPSQPPAQTPRKPDAPAPSPKPVNGPDTILEKPYEDIKLFYKVGKELGRGQFGVTHLCIEISTGKQYACKSISKRKLVTKNDKEDMKREIQIMQHLSGQPNIVEFKGAYEDKQSVHLVMEICAGGELFDRIIAKGHYSEKEAATICRAIVNVVHACHFMGVMHRDLKPENFLLSSKDHNALLKATDFGLSVFIQEGKVYRDIVGSAYYVAPEVLRRRYGKEMDIWSAGVILYILLSGVPPFWAETEKGIFDAILKGDIDFDSQPWPSISSSAKDLVSRMLTQDPKKRITSAQVLDHPWLKEGGEASDKPIDSAVLSRMKQFRAMNKLKKMALKVIAENLCTEEIQGLKSMFANIDTDNSGTITYDELKAGLARLGSKLTEAEVKQLMEAADVDGNGTIDYIEFITATMHRHRLERDEHLYKAFQYFDKDNSGFITTDELETAMKDFGMGDDETIKEIISEVDTDNDGRINYEEFCTMMRTGNQHQGRLF</sequence>
<feature type="binding site" evidence="17">
    <location>
        <position position="115"/>
    </location>
    <ligand>
        <name>ATP</name>
        <dbReference type="ChEBI" id="CHEBI:30616"/>
    </ligand>
</feature>
<feature type="domain" description="Protein kinase" evidence="19">
    <location>
        <begin position="86"/>
        <end position="344"/>
    </location>
</feature>
<dbReference type="Proteomes" id="UP000091857">
    <property type="component" value="Chromosome 3"/>
</dbReference>
<dbReference type="PROSITE" id="PS00018">
    <property type="entry name" value="EF_HAND_1"/>
    <property type="match status" value="4"/>
</dbReference>
<dbReference type="CDD" id="cd05117">
    <property type="entry name" value="STKc_CAMK"/>
    <property type="match status" value="1"/>
</dbReference>
<dbReference type="SUPFAM" id="SSF56112">
    <property type="entry name" value="Protein kinase-like (PK-like)"/>
    <property type="match status" value="1"/>
</dbReference>
<dbReference type="EC" id="2.7.11.1" evidence="2"/>
<dbReference type="InterPro" id="IPR011992">
    <property type="entry name" value="EF-hand-dom_pair"/>
</dbReference>
<keyword evidence="22" id="KW-1185">Reference proteome</keyword>
<dbReference type="PROSITE" id="PS50222">
    <property type="entry name" value="EF_HAND_2"/>
    <property type="match status" value="4"/>
</dbReference>
<dbReference type="InterPro" id="IPR018247">
    <property type="entry name" value="EF_Hand_1_Ca_BS"/>
</dbReference>
<keyword evidence="6" id="KW-0519">Myristate</keyword>
<keyword evidence="8" id="KW-0677">Repeat</keyword>
<dbReference type="CDD" id="cd00051">
    <property type="entry name" value="EFh"/>
    <property type="match status" value="1"/>
</dbReference>
<keyword evidence="10" id="KW-0418">Kinase</keyword>
<dbReference type="Gene3D" id="1.10.238.10">
    <property type="entry name" value="EF-hand"/>
    <property type="match status" value="1"/>
</dbReference>
<dbReference type="InterPro" id="IPR002048">
    <property type="entry name" value="EF_hand_dom"/>
</dbReference>
<dbReference type="PANTHER" id="PTHR24349">
    <property type="entry name" value="SERINE/THREONINE-PROTEIN KINASE"/>
    <property type="match status" value="1"/>
</dbReference>
<dbReference type="InterPro" id="IPR017441">
    <property type="entry name" value="Protein_kinase_ATP_BS"/>
</dbReference>
<keyword evidence="5" id="KW-0808">Transferase</keyword>
<protein>
    <recommendedName>
        <fullName evidence="2">non-specific serine/threonine protein kinase</fullName>
        <ecNumber evidence="2">2.7.11.1</ecNumber>
    </recommendedName>
</protein>
<evidence type="ECO:0000256" key="13">
    <source>
        <dbReference type="ARBA" id="ARBA00023288"/>
    </source>
</evidence>
<comment type="similarity">
    <text evidence="1">Belongs to the protein kinase superfamily. CAMK Ser/Thr protein kinase family. CaMK subfamily.</text>
</comment>
<dbReference type="GO" id="GO:0005634">
    <property type="term" value="C:nucleus"/>
    <property type="evidence" value="ECO:0000318"/>
    <property type="project" value="GO_Central"/>
</dbReference>
<dbReference type="PROSITE" id="PS00107">
    <property type="entry name" value="PROTEIN_KINASE_ATP"/>
    <property type="match status" value="1"/>
</dbReference>
<feature type="domain" description="EF-hand" evidence="20">
    <location>
        <begin position="459"/>
        <end position="494"/>
    </location>
</feature>